<accession>A0A4D7B1F2</accession>
<dbReference type="PANTHER" id="PTHR33993">
    <property type="entry name" value="GLYOXALASE-RELATED"/>
    <property type="match status" value="1"/>
</dbReference>
<organism evidence="2 3">
    <name type="scientific">Phreatobacter stygius</name>
    <dbReference type="NCBI Taxonomy" id="1940610"/>
    <lineage>
        <taxon>Bacteria</taxon>
        <taxon>Pseudomonadati</taxon>
        <taxon>Pseudomonadota</taxon>
        <taxon>Alphaproteobacteria</taxon>
        <taxon>Hyphomicrobiales</taxon>
        <taxon>Phreatobacteraceae</taxon>
        <taxon>Phreatobacter</taxon>
    </lineage>
</organism>
<dbReference type="Pfam" id="PF00903">
    <property type="entry name" value="Glyoxalase"/>
    <property type="match status" value="2"/>
</dbReference>
<dbReference type="InterPro" id="IPR029068">
    <property type="entry name" value="Glyas_Bleomycin-R_OHBP_Dase"/>
</dbReference>
<sequence length="257" mass="27554">MAQSPSDFVWYELMTTDTEAAEAFYAKVVGWGTQDGSKPGMAYTLFTQGETQVSGMMELPAEARTMGVPPHWLGYVAVDDVDAATEQVKRLGGAVHVPPQDIPDIGRFSVVADPQTAALALFKSANPAPIPPVAPGTPGHIGWHELYAVDWEKELVFYGDMFGWQKAEAVDMGPMGTYQLFGAGGPPIGGMFNKPAEVPVPFWLYYFNVADIDAATERLKTAGGQVLNGPMEVPGGDWIVQALDPQGAMFALAGKRS</sequence>
<dbReference type="InterPro" id="IPR004360">
    <property type="entry name" value="Glyas_Fos-R_dOase_dom"/>
</dbReference>
<dbReference type="InterPro" id="IPR037523">
    <property type="entry name" value="VOC_core"/>
</dbReference>
<dbReference type="AlphaFoldDB" id="A0A4D7B1F2"/>
<feature type="domain" description="VOC" evidence="1">
    <location>
        <begin position="7"/>
        <end position="124"/>
    </location>
</feature>
<dbReference type="Proteomes" id="UP000298781">
    <property type="component" value="Chromosome"/>
</dbReference>
<evidence type="ECO:0000313" key="2">
    <source>
        <dbReference type="EMBL" id="QCI67444.1"/>
    </source>
</evidence>
<dbReference type="RefSeq" id="WP_136962875.1">
    <property type="nucleotide sequence ID" value="NZ_CP039690.1"/>
</dbReference>
<gene>
    <name evidence="2" type="ORF">E8M01_26385</name>
</gene>
<evidence type="ECO:0000313" key="3">
    <source>
        <dbReference type="Proteomes" id="UP000298781"/>
    </source>
</evidence>
<dbReference type="CDD" id="cd07247">
    <property type="entry name" value="SgaA_N_like"/>
    <property type="match status" value="2"/>
</dbReference>
<dbReference type="PROSITE" id="PS51819">
    <property type="entry name" value="VOC"/>
    <property type="match status" value="2"/>
</dbReference>
<feature type="domain" description="VOC" evidence="1">
    <location>
        <begin position="140"/>
        <end position="255"/>
    </location>
</feature>
<name>A0A4D7B1F2_9HYPH</name>
<dbReference type="KEGG" id="pstg:E8M01_26385"/>
<dbReference type="EMBL" id="CP039690">
    <property type="protein sequence ID" value="QCI67444.1"/>
    <property type="molecule type" value="Genomic_DNA"/>
</dbReference>
<dbReference type="OrthoDB" id="9793039at2"/>
<reference evidence="2 3" key="1">
    <citation type="submission" date="2019-04" db="EMBL/GenBank/DDBJ databases">
        <title>Phreatobacter aquaticus sp. nov.</title>
        <authorList>
            <person name="Choi A."/>
        </authorList>
    </citation>
    <scope>NUCLEOTIDE SEQUENCE [LARGE SCALE GENOMIC DNA]</scope>
    <source>
        <strain evidence="2 3">KCTC 52518</strain>
    </source>
</reference>
<dbReference type="Gene3D" id="3.10.180.10">
    <property type="entry name" value="2,3-Dihydroxybiphenyl 1,2-Dioxygenase, domain 1"/>
    <property type="match status" value="2"/>
</dbReference>
<keyword evidence="3" id="KW-1185">Reference proteome</keyword>
<dbReference type="InterPro" id="IPR052164">
    <property type="entry name" value="Anthracycline_SecMetBiosynth"/>
</dbReference>
<dbReference type="SUPFAM" id="SSF54593">
    <property type="entry name" value="Glyoxalase/Bleomycin resistance protein/Dihydroxybiphenyl dioxygenase"/>
    <property type="match status" value="2"/>
</dbReference>
<proteinExistence type="predicted"/>
<dbReference type="PANTHER" id="PTHR33993:SF14">
    <property type="entry name" value="GB|AAF24581.1"/>
    <property type="match status" value="1"/>
</dbReference>
<evidence type="ECO:0000259" key="1">
    <source>
        <dbReference type="PROSITE" id="PS51819"/>
    </source>
</evidence>
<protein>
    <submittedName>
        <fullName evidence="2">VOC family protein</fullName>
    </submittedName>
</protein>